<protein>
    <submittedName>
        <fullName evidence="2">ABC transporter permease</fullName>
    </submittedName>
</protein>
<feature type="transmembrane region" description="Helical" evidence="1">
    <location>
        <begin position="180"/>
        <end position="203"/>
    </location>
</feature>
<feature type="transmembrane region" description="Helical" evidence="1">
    <location>
        <begin position="63"/>
        <end position="88"/>
    </location>
</feature>
<proteinExistence type="predicted"/>
<reference evidence="2 3" key="1">
    <citation type="submission" date="2024-09" db="EMBL/GenBank/DDBJ databases">
        <authorList>
            <person name="Sun Q."/>
            <person name="Mori K."/>
        </authorList>
    </citation>
    <scope>NUCLEOTIDE SEQUENCE [LARGE SCALE GENOMIC DNA]</scope>
    <source>
        <strain evidence="2 3">JCM 12520</strain>
    </source>
</reference>
<dbReference type="EMBL" id="JBHMAG010000003">
    <property type="protein sequence ID" value="MFB9750518.1"/>
    <property type="molecule type" value="Genomic_DNA"/>
</dbReference>
<evidence type="ECO:0000256" key="1">
    <source>
        <dbReference type="SAM" id="Phobius"/>
    </source>
</evidence>
<dbReference type="Pfam" id="PF12679">
    <property type="entry name" value="ABC2_membrane_2"/>
    <property type="match status" value="1"/>
</dbReference>
<organism evidence="2 3">
    <name type="scientific">Paenibacillus hodogayensis</name>
    <dbReference type="NCBI Taxonomy" id="279208"/>
    <lineage>
        <taxon>Bacteria</taxon>
        <taxon>Bacillati</taxon>
        <taxon>Bacillota</taxon>
        <taxon>Bacilli</taxon>
        <taxon>Bacillales</taxon>
        <taxon>Paenibacillaceae</taxon>
        <taxon>Paenibacillus</taxon>
    </lineage>
</organism>
<keyword evidence="3" id="KW-1185">Reference proteome</keyword>
<name>A0ABV5VQS6_9BACL</name>
<feature type="transmembrane region" description="Helical" evidence="1">
    <location>
        <begin position="145"/>
        <end position="168"/>
    </location>
</feature>
<accession>A0ABV5VQS6</accession>
<sequence length="286" mass="32054">MSWLQKWSNPVLEKEFRLRMRTIRSPLSLLAYLVVIGLLAFGYIYIIMHDRGGRGFTPDNSRMLFYFLSGAQLVLVCFMAPGLTAGVISGEREKQTLNILLTTQQSSTTIILSKLFSALSFMFLIVFATLPVYSIVFLFGGISPAQLVAVFGFYVLVMVALGSLGVLFSTLLKKTVVSLIVTYGVGLFLYVFVGLAAVFIMTVSNGQLREVSGMLVSINPLAAMISIFEPNFSGEFFRNRWEGVQLWHVFVPFHLILSAVAVMLSIRFLRPRLNKREHLGRLERES</sequence>
<feature type="transmembrane region" description="Helical" evidence="1">
    <location>
        <begin position="115"/>
        <end position="139"/>
    </location>
</feature>
<evidence type="ECO:0000313" key="3">
    <source>
        <dbReference type="Proteomes" id="UP001589619"/>
    </source>
</evidence>
<keyword evidence="1" id="KW-0472">Membrane</keyword>
<feature type="transmembrane region" description="Helical" evidence="1">
    <location>
        <begin position="246"/>
        <end position="269"/>
    </location>
</feature>
<keyword evidence="1" id="KW-0812">Transmembrane</keyword>
<dbReference type="RefSeq" id="WP_344906939.1">
    <property type="nucleotide sequence ID" value="NZ_BAAAYO010000005.1"/>
</dbReference>
<gene>
    <name evidence="2" type="ORF">ACFFNY_02945</name>
</gene>
<feature type="transmembrane region" description="Helical" evidence="1">
    <location>
        <begin position="27"/>
        <end position="48"/>
    </location>
</feature>
<comment type="caution">
    <text evidence="2">The sequence shown here is derived from an EMBL/GenBank/DDBJ whole genome shotgun (WGS) entry which is preliminary data.</text>
</comment>
<evidence type="ECO:0000313" key="2">
    <source>
        <dbReference type="EMBL" id="MFB9750518.1"/>
    </source>
</evidence>
<keyword evidence="1" id="KW-1133">Transmembrane helix</keyword>
<dbReference type="PANTHER" id="PTHR43471:SF12">
    <property type="entry name" value="HYPOTHETICAL MEMBRANE PROTEIN, CONSERVED"/>
    <property type="match status" value="1"/>
</dbReference>
<dbReference type="PANTHER" id="PTHR43471">
    <property type="entry name" value="ABC TRANSPORTER PERMEASE"/>
    <property type="match status" value="1"/>
</dbReference>
<dbReference type="Proteomes" id="UP001589619">
    <property type="component" value="Unassembled WGS sequence"/>
</dbReference>